<evidence type="ECO:0000256" key="1">
    <source>
        <dbReference type="SAM" id="MobiDB-lite"/>
    </source>
</evidence>
<dbReference type="CDD" id="cd00047">
    <property type="entry name" value="PTPc"/>
    <property type="match status" value="1"/>
</dbReference>
<feature type="domain" description="Tyrosine-protein phosphatase" evidence="2">
    <location>
        <begin position="430"/>
        <end position="702"/>
    </location>
</feature>
<dbReference type="Proteomes" id="UP000015104">
    <property type="component" value="Unassembled WGS sequence"/>
</dbReference>
<feature type="compositionally biased region" description="Basic residues" evidence="1">
    <location>
        <begin position="60"/>
        <end position="73"/>
    </location>
</feature>
<dbReference type="GO" id="GO:0048666">
    <property type="term" value="P:neuron development"/>
    <property type="evidence" value="ECO:0007669"/>
    <property type="project" value="UniProtKB-ARBA"/>
</dbReference>
<evidence type="ECO:0008006" key="6">
    <source>
        <dbReference type="Google" id="ProtNLM"/>
    </source>
</evidence>
<reference evidence="5" key="1">
    <citation type="submission" date="2011-08" db="EMBL/GenBank/DDBJ databases">
        <authorList>
            <person name="Rombauts S."/>
        </authorList>
    </citation>
    <scope>NUCLEOTIDE SEQUENCE</scope>
    <source>
        <strain evidence="5">London</strain>
    </source>
</reference>
<evidence type="ECO:0000313" key="4">
    <source>
        <dbReference type="EnsemblMetazoa" id="tetur23g00200.1"/>
    </source>
</evidence>
<dbReference type="PANTHER" id="PTHR19134">
    <property type="entry name" value="RECEPTOR-TYPE TYROSINE-PROTEIN PHOSPHATASE"/>
    <property type="match status" value="1"/>
</dbReference>
<dbReference type="InterPro" id="IPR000242">
    <property type="entry name" value="PTP_cat"/>
</dbReference>
<dbReference type="GO" id="GO:0004725">
    <property type="term" value="F:protein tyrosine phosphatase activity"/>
    <property type="evidence" value="ECO:0007669"/>
    <property type="project" value="InterPro"/>
</dbReference>
<dbReference type="PANTHER" id="PTHR19134:SF561">
    <property type="entry name" value="PROTEIN TYROSINE PHOSPHATASE 36E, ISOFORM A"/>
    <property type="match status" value="1"/>
</dbReference>
<dbReference type="PROSITE" id="PS50056">
    <property type="entry name" value="TYR_PHOSPHATASE_2"/>
    <property type="match status" value="2"/>
</dbReference>
<feature type="domain" description="Tyrosine specific protein phosphatases" evidence="3">
    <location>
        <begin position="621"/>
        <end position="693"/>
    </location>
</feature>
<dbReference type="InterPro" id="IPR000387">
    <property type="entry name" value="Tyr_Pase_dom"/>
</dbReference>
<feature type="compositionally biased region" description="Low complexity" evidence="1">
    <location>
        <begin position="16"/>
        <end position="25"/>
    </location>
</feature>
<dbReference type="SMART" id="SM00404">
    <property type="entry name" value="PTPc_motif"/>
    <property type="match status" value="2"/>
</dbReference>
<dbReference type="PROSITE" id="PS50055">
    <property type="entry name" value="TYR_PHOSPHATASE_PTP"/>
    <property type="match status" value="2"/>
</dbReference>
<feature type="domain" description="Tyrosine-protein phosphatase" evidence="2">
    <location>
        <begin position="115"/>
        <end position="398"/>
    </location>
</feature>
<feature type="region of interest" description="Disordered" evidence="1">
    <location>
        <begin position="16"/>
        <end position="76"/>
    </location>
</feature>
<dbReference type="Pfam" id="PF00102">
    <property type="entry name" value="Y_phosphatase"/>
    <property type="match status" value="2"/>
</dbReference>
<dbReference type="PROSITE" id="PS00383">
    <property type="entry name" value="TYR_PHOSPHATASE_1"/>
    <property type="match status" value="1"/>
</dbReference>
<dbReference type="Gene3D" id="3.90.190.10">
    <property type="entry name" value="Protein tyrosine phosphatase superfamily"/>
    <property type="match status" value="2"/>
</dbReference>
<evidence type="ECO:0000259" key="2">
    <source>
        <dbReference type="PROSITE" id="PS50055"/>
    </source>
</evidence>
<keyword evidence="5" id="KW-1185">Reference proteome</keyword>
<dbReference type="InterPro" id="IPR029021">
    <property type="entry name" value="Prot-tyrosine_phosphatase-like"/>
</dbReference>
<dbReference type="EMBL" id="CAEY01000611">
    <property type="status" value="NOT_ANNOTATED_CDS"/>
    <property type="molecule type" value="Genomic_DNA"/>
</dbReference>
<dbReference type="PRINTS" id="PR00700">
    <property type="entry name" value="PRTYPHPHTASE"/>
</dbReference>
<dbReference type="InterPro" id="IPR016130">
    <property type="entry name" value="Tyr_Pase_AS"/>
</dbReference>
<dbReference type="SUPFAM" id="SSF52799">
    <property type="entry name" value="(Phosphotyrosine protein) phosphatases II"/>
    <property type="match status" value="2"/>
</dbReference>
<dbReference type="EnsemblMetazoa" id="tetur23g00200.1">
    <property type="protein sequence ID" value="tetur23g00200.1"/>
    <property type="gene ID" value="tetur23g00200"/>
</dbReference>
<dbReference type="STRING" id="32264.T1KVD1"/>
<dbReference type="SMART" id="SM00194">
    <property type="entry name" value="PTPc"/>
    <property type="match status" value="2"/>
</dbReference>
<sequence>MSSKSYGCILPKFSSSKVSPKIVSPGLDPPNDHPTHSNHQQQQQLQHQQQQQQQQLQQYIRHHRHPSHRRKSTKVNSLRLNMINMGLMPIDVETVKKVLPRGPMDFTSFQKHRRMFEKYRALLSYEFGVATKGESHSMRHGQKPGNGIKNCNKKLLPYDYNRVVLQLLPDVPHSDYINASYIDSIIKPNAYIATQGPNEDTIGDFWRMVWEQNSYIIVMLTKIFDFIRVMCCQYWPIETNKPVMYGPMEVTLLTEEPLADFTIRTLRLRRPGSSDHVSSKRPTPTPSYKERVVYQFQYYNWPTHSCPFVNSLLQYRRRIRIYMNEVSKENIVGPTIVHCSDGCGRTGAYLCIDANLEFCDEDNSFDIFGYTKKMRQARKGMIETMDQYKFVYSFLEEAYLSGKTWFPVSELAQQMKYKSMKDTLTGLNEYQREYQKIVKMSPEFTIGDCAGGYRIENRAKNRDVAIIPPDNHRPYLTTFQSNDSTDYINAVFVDGYTRSREYIVTEWPLAHTIPDCWSLIYDHDCNSVIVLSHPEDIHAYPTFWPNEKEKRRKFGPVFTVDLVSFNHYTNIKSWIFRINKKVVSLTELMSGVKGVPKTTQFFQITCWPQGHKVPSSTNALVEMMNMVERWRQRTTYGPVCVIAANGRSRVGVYCAANVAIEQVVQHGEVDVFQAVKTVRRNRPKLIENETEYKYCYDLILHYVLNYLNQSG</sequence>
<dbReference type="eggNOG" id="KOG4228">
    <property type="taxonomic scope" value="Eukaryota"/>
</dbReference>
<evidence type="ECO:0000313" key="5">
    <source>
        <dbReference type="Proteomes" id="UP000015104"/>
    </source>
</evidence>
<proteinExistence type="predicted"/>
<feature type="compositionally biased region" description="Low complexity" evidence="1">
    <location>
        <begin position="39"/>
        <end position="58"/>
    </location>
</feature>
<dbReference type="AlphaFoldDB" id="T1KVD1"/>
<reference evidence="4" key="2">
    <citation type="submission" date="2015-06" db="UniProtKB">
        <authorList>
            <consortium name="EnsemblMetazoa"/>
        </authorList>
    </citation>
    <scope>IDENTIFICATION</scope>
</reference>
<dbReference type="HOGENOM" id="CLU_001645_8_0_1"/>
<organism evidence="4 5">
    <name type="scientific">Tetranychus urticae</name>
    <name type="common">Two-spotted spider mite</name>
    <dbReference type="NCBI Taxonomy" id="32264"/>
    <lineage>
        <taxon>Eukaryota</taxon>
        <taxon>Metazoa</taxon>
        <taxon>Ecdysozoa</taxon>
        <taxon>Arthropoda</taxon>
        <taxon>Chelicerata</taxon>
        <taxon>Arachnida</taxon>
        <taxon>Acari</taxon>
        <taxon>Acariformes</taxon>
        <taxon>Trombidiformes</taxon>
        <taxon>Prostigmata</taxon>
        <taxon>Eleutherengona</taxon>
        <taxon>Raphignathae</taxon>
        <taxon>Tetranychoidea</taxon>
        <taxon>Tetranychidae</taxon>
        <taxon>Tetranychus</taxon>
    </lineage>
</organism>
<dbReference type="InterPro" id="IPR003595">
    <property type="entry name" value="Tyr_Pase_cat"/>
</dbReference>
<accession>T1KVD1</accession>
<dbReference type="InterPro" id="IPR050348">
    <property type="entry name" value="Protein-Tyr_Phosphatase"/>
</dbReference>
<name>T1KVD1_TETUR</name>
<dbReference type="FunFam" id="3.90.190.10:FF:000062">
    <property type="entry name" value="Receptor-type tyrosine-protein phosphatase kappa"/>
    <property type="match status" value="1"/>
</dbReference>
<evidence type="ECO:0000259" key="3">
    <source>
        <dbReference type="PROSITE" id="PS50056"/>
    </source>
</evidence>
<dbReference type="FunFam" id="3.90.190.10:FF:000070">
    <property type="entry name" value="Receptor-type tyrosine-protein phosphatase kappa"/>
    <property type="match status" value="1"/>
</dbReference>
<protein>
    <recommendedName>
        <fullName evidence="6">Protein-tyrosine-phosphatase</fullName>
    </recommendedName>
</protein>
<feature type="domain" description="Tyrosine specific protein phosphatases" evidence="3">
    <location>
        <begin position="313"/>
        <end position="389"/>
    </location>
</feature>